<proteinExistence type="predicted"/>
<dbReference type="Proteomes" id="UP000228812">
    <property type="component" value="Unassembled WGS sequence"/>
</dbReference>
<dbReference type="Pfam" id="PF00534">
    <property type="entry name" value="Glycos_transf_1"/>
    <property type="match status" value="1"/>
</dbReference>
<protein>
    <submittedName>
        <fullName evidence="3">Uncharacterized protein</fullName>
    </submittedName>
</protein>
<dbReference type="PANTHER" id="PTHR45947">
    <property type="entry name" value="SULFOQUINOVOSYL TRANSFERASE SQD2"/>
    <property type="match status" value="1"/>
</dbReference>
<dbReference type="InterPro" id="IPR050194">
    <property type="entry name" value="Glycosyltransferase_grp1"/>
</dbReference>
<dbReference type="GO" id="GO:0016758">
    <property type="term" value="F:hexosyltransferase activity"/>
    <property type="evidence" value="ECO:0007669"/>
    <property type="project" value="TreeGrafter"/>
</dbReference>
<dbReference type="InterPro" id="IPR028098">
    <property type="entry name" value="Glyco_trans_4-like_N"/>
</dbReference>
<accession>A0A2G9ZA94</accession>
<evidence type="ECO:0000259" key="1">
    <source>
        <dbReference type="Pfam" id="PF00534"/>
    </source>
</evidence>
<evidence type="ECO:0000259" key="2">
    <source>
        <dbReference type="Pfam" id="PF13579"/>
    </source>
</evidence>
<gene>
    <name evidence="3" type="ORF">COX26_00465</name>
</gene>
<feature type="domain" description="Glycosyl transferase family 1" evidence="1">
    <location>
        <begin position="328"/>
        <end position="461"/>
    </location>
</feature>
<organism evidence="3 4">
    <name type="scientific">Candidatus Jorgensenbacteria bacterium CG23_combo_of_CG06-09_8_20_14_all_54_14</name>
    <dbReference type="NCBI Taxonomy" id="1974595"/>
    <lineage>
        <taxon>Bacteria</taxon>
        <taxon>Candidatus Joergenseniibacteriota</taxon>
    </lineage>
</organism>
<dbReference type="EMBL" id="PCRZ01000010">
    <property type="protein sequence ID" value="PIP30109.1"/>
    <property type="molecule type" value="Genomic_DNA"/>
</dbReference>
<feature type="domain" description="Glycosyltransferase subfamily 4-like N-terminal" evidence="2">
    <location>
        <begin position="21"/>
        <end position="220"/>
    </location>
</feature>
<sequence length="483" mass="53575">MKLLIITDSYPPEVRSAAQLMQELAEGLSAHGHEVIVATTVPAYNLAEGTNAKDMPRDETVNGVRVVRIATLPHHRIPYIFRGISQLLLPAIFTRGVRKVMSTSVALRQGHSAELSRSPQGKIFDFIIVHSPPLPLALAAAKLAKYYRAKFIANVHDIFPQNGIDLVAAWQKPLIQLVFGPMERRVYRSADLIIVPSENHARYLEEKRGVPAEKLHVIPHWIDMAPFDRAQGKSFDGSTKLTTGAASRGNRFRKMWGLENAFIFLFAGVLGPSQGLDMILAAAETFQSSPPLIKNSKDAKTYSPIRANWRIDNTSGQNQNNRDNSSDNDFNNIKFLFVGDGTARPRLERIVREKKLTNVIFKPFVSSGEYPVLVKEMDVGIVTLTSKNTTPAVPAKLMGYMAGGIPVVVAVHRESDAIRIVNEAKCGFTAISDDREAVIAAFRAAYEARASLKTLGKNGRSYLREHFTKEKLIPEWDKVIRGV</sequence>
<comment type="caution">
    <text evidence="3">The sequence shown here is derived from an EMBL/GenBank/DDBJ whole genome shotgun (WGS) entry which is preliminary data.</text>
</comment>
<dbReference type="PANTHER" id="PTHR45947:SF3">
    <property type="entry name" value="SULFOQUINOVOSYL TRANSFERASE SQD2"/>
    <property type="match status" value="1"/>
</dbReference>
<evidence type="ECO:0000313" key="3">
    <source>
        <dbReference type="EMBL" id="PIP30109.1"/>
    </source>
</evidence>
<name>A0A2G9ZA94_9BACT</name>
<dbReference type="InterPro" id="IPR001296">
    <property type="entry name" value="Glyco_trans_1"/>
</dbReference>
<reference evidence="3 4" key="1">
    <citation type="submission" date="2017-09" db="EMBL/GenBank/DDBJ databases">
        <title>Depth-based differentiation of microbial function through sediment-hosted aquifers and enrichment of novel symbionts in the deep terrestrial subsurface.</title>
        <authorList>
            <person name="Probst A.J."/>
            <person name="Ladd B."/>
            <person name="Jarett J.K."/>
            <person name="Geller-Mcgrath D.E."/>
            <person name="Sieber C.M."/>
            <person name="Emerson J.B."/>
            <person name="Anantharaman K."/>
            <person name="Thomas B.C."/>
            <person name="Malmstrom R."/>
            <person name="Stieglmeier M."/>
            <person name="Klingl A."/>
            <person name="Woyke T."/>
            <person name="Ryan C.M."/>
            <person name="Banfield J.F."/>
        </authorList>
    </citation>
    <scope>NUCLEOTIDE SEQUENCE [LARGE SCALE GENOMIC DNA]</scope>
    <source>
        <strain evidence="3">CG23_combo_of_CG06-09_8_20_14_all_54_14</strain>
    </source>
</reference>
<dbReference type="Gene3D" id="3.40.50.2000">
    <property type="entry name" value="Glycogen Phosphorylase B"/>
    <property type="match status" value="2"/>
</dbReference>
<evidence type="ECO:0000313" key="4">
    <source>
        <dbReference type="Proteomes" id="UP000228812"/>
    </source>
</evidence>
<dbReference type="CDD" id="cd03794">
    <property type="entry name" value="GT4_WbuB-like"/>
    <property type="match status" value="1"/>
</dbReference>
<dbReference type="AlphaFoldDB" id="A0A2G9ZA94"/>
<dbReference type="Pfam" id="PF13579">
    <property type="entry name" value="Glyco_trans_4_4"/>
    <property type="match status" value="1"/>
</dbReference>
<dbReference type="SUPFAM" id="SSF53756">
    <property type="entry name" value="UDP-Glycosyltransferase/glycogen phosphorylase"/>
    <property type="match status" value="1"/>
</dbReference>